<feature type="compositionally biased region" description="Polar residues" evidence="1">
    <location>
        <begin position="60"/>
        <end position="73"/>
    </location>
</feature>
<gene>
    <name evidence="2" type="ORF">MRATA1EN1_LOCUS20084</name>
</gene>
<feature type="compositionally biased region" description="Low complexity" evidence="1">
    <location>
        <begin position="103"/>
        <end position="120"/>
    </location>
</feature>
<proteinExistence type="predicted"/>
<sequence>MFLDDFSMKGLTGRTEQDKEYKNSELSAKIRLAPHTSARFTRANTVYAKGLATLLPPPSSNRVPQLQESQTQAPGHCTRKRGNWSRALLLPGGAEPGASGPVRAAAQGSQSRQALLSGPR</sequence>
<evidence type="ECO:0000256" key="1">
    <source>
        <dbReference type="SAM" id="MobiDB-lite"/>
    </source>
</evidence>
<feature type="non-terminal residue" evidence="2">
    <location>
        <position position="1"/>
    </location>
</feature>
<evidence type="ECO:0000313" key="3">
    <source>
        <dbReference type="Proteomes" id="UP001176941"/>
    </source>
</evidence>
<evidence type="ECO:0000313" key="2">
    <source>
        <dbReference type="EMBL" id="CAI9171122.1"/>
    </source>
</evidence>
<reference evidence="2" key="1">
    <citation type="submission" date="2023-04" db="EMBL/GenBank/DDBJ databases">
        <authorList>
            <consortium name="ELIXIR-Norway"/>
        </authorList>
    </citation>
    <scope>NUCLEOTIDE SEQUENCE [LARGE SCALE GENOMIC DNA]</scope>
</reference>
<feature type="region of interest" description="Disordered" evidence="1">
    <location>
        <begin position="1"/>
        <end position="22"/>
    </location>
</feature>
<feature type="region of interest" description="Disordered" evidence="1">
    <location>
        <begin position="57"/>
        <end position="120"/>
    </location>
</feature>
<protein>
    <submittedName>
        <fullName evidence="2">Uncharacterized protein</fullName>
    </submittedName>
</protein>
<accession>A0ABN8ZB39</accession>
<keyword evidence="3" id="KW-1185">Reference proteome</keyword>
<dbReference type="Proteomes" id="UP001176941">
    <property type="component" value="Chromosome 30"/>
</dbReference>
<name>A0ABN8ZB39_RANTA</name>
<dbReference type="EMBL" id="OX459966">
    <property type="protein sequence ID" value="CAI9171122.1"/>
    <property type="molecule type" value="Genomic_DNA"/>
</dbReference>
<organism evidence="2 3">
    <name type="scientific">Rangifer tarandus platyrhynchus</name>
    <name type="common">Svalbard reindeer</name>
    <dbReference type="NCBI Taxonomy" id="3082113"/>
    <lineage>
        <taxon>Eukaryota</taxon>
        <taxon>Metazoa</taxon>
        <taxon>Chordata</taxon>
        <taxon>Craniata</taxon>
        <taxon>Vertebrata</taxon>
        <taxon>Euteleostomi</taxon>
        <taxon>Mammalia</taxon>
        <taxon>Eutheria</taxon>
        <taxon>Laurasiatheria</taxon>
        <taxon>Artiodactyla</taxon>
        <taxon>Ruminantia</taxon>
        <taxon>Pecora</taxon>
        <taxon>Cervidae</taxon>
        <taxon>Odocoileinae</taxon>
        <taxon>Rangifer</taxon>
    </lineage>
</organism>